<name>A0AAW5P1E8_9BACE</name>
<feature type="region of interest" description="Disordered" evidence="4">
    <location>
        <begin position="80"/>
        <end position="109"/>
    </location>
</feature>
<feature type="signal peptide" evidence="5">
    <location>
        <begin position="1"/>
        <end position="22"/>
    </location>
</feature>
<gene>
    <name evidence="7" type="ORF">NXW97_22655</name>
</gene>
<dbReference type="SUPFAM" id="SSF53187">
    <property type="entry name" value="Zn-dependent exopeptidases"/>
    <property type="match status" value="1"/>
</dbReference>
<proteinExistence type="predicted"/>
<keyword evidence="5" id="KW-0732">Signal</keyword>
<dbReference type="CDD" id="cd02696">
    <property type="entry name" value="MurNAc-LAA"/>
    <property type="match status" value="1"/>
</dbReference>
<evidence type="ECO:0000256" key="4">
    <source>
        <dbReference type="SAM" id="MobiDB-lite"/>
    </source>
</evidence>
<feature type="domain" description="MurNAc-LAA" evidence="6">
    <location>
        <begin position="145"/>
        <end position="353"/>
    </location>
</feature>
<feature type="compositionally biased region" description="Basic and acidic residues" evidence="4">
    <location>
        <begin position="94"/>
        <end position="105"/>
    </location>
</feature>
<evidence type="ECO:0000313" key="7">
    <source>
        <dbReference type="EMBL" id="MCS2794754.1"/>
    </source>
</evidence>
<dbReference type="InterPro" id="IPR002508">
    <property type="entry name" value="MurNAc-LAA_cat"/>
</dbReference>
<protein>
    <recommendedName>
        <fullName evidence="2">N-acetylmuramoyl-L-alanine amidase</fullName>
        <ecNumber evidence="2">3.5.1.28</ecNumber>
    </recommendedName>
</protein>
<organism evidence="7 8">
    <name type="scientific">Bacteroides faecis</name>
    <dbReference type="NCBI Taxonomy" id="674529"/>
    <lineage>
        <taxon>Bacteria</taxon>
        <taxon>Pseudomonadati</taxon>
        <taxon>Bacteroidota</taxon>
        <taxon>Bacteroidia</taxon>
        <taxon>Bacteroidales</taxon>
        <taxon>Bacteroidaceae</taxon>
        <taxon>Bacteroides</taxon>
    </lineage>
</organism>
<dbReference type="PANTHER" id="PTHR30404">
    <property type="entry name" value="N-ACETYLMURAMOYL-L-ALANINE AMIDASE"/>
    <property type="match status" value="1"/>
</dbReference>
<dbReference type="Pfam" id="PF01520">
    <property type="entry name" value="Amidase_3"/>
    <property type="match status" value="1"/>
</dbReference>
<dbReference type="PANTHER" id="PTHR30404:SF0">
    <property type="entry name" value="N-ACETYLMURAMOYL-L-ALANINE AMIDASE AMIC"/>
    <property type="match status" value="1"/>
</dbReference>
<evidence type="ECO:0000256" key="3">
    <source>
        <dbReference type="ARBA" id="ARBA00022801"/>
    </source>
</evidence>
<evidence type="ECO:0000256" key="2">
    <source>
        <dbReference type="ARBA" id="ARBA00011901"/>
    </source>
</evidence>
<keyword evidence="3" id="KW-0378">Hydrolase</keyword>
<evidence type="ECO:0000313" key="8">
    <source>
        <dbReference type="Proteomes" id="UP001204548"/>
    </source>
</evidence>
<dbReference type="EC" id="3.5.1.28" evidence="2"/>
<dbReference type="InterPro" id="IPR050695">
    <property type="entry name" value="N-acetylmuramoyl_amidase_3"/>
</dbReference>
<accession>A0AAW5P1E8</accession>
<comment type="caution">
    <text evidence="7">The sequence shown here is derived from an EMBL/GenBank/DDBJ whole genome shotgun (WGS) entry which is preliminary data.</text>
</comment>
<comment type="catalytic activity">
    <reaction evidence="1">
        <text>Hydrolyzes the link between N-acetylmuramoyl residues and L-amino acid residues in certain cell-wall glycopeptides.</text>
        <dbReference type="EC" id="3.5.1.28"/>
    </reaction>
</comment>
<evidence type="ECO:0000256" key="5">
    <source>
        <dbReference type="SAM" id="SignalP"/>
    </source>
</evidence>
<feature type="chain" id="PRO_5043554615" description="N-acetylmuramoyl-L-alanine amidase" evidence="5">
    <location>
        <begin position="23"/>
        <end position="362"/>
    </location>
</feature>
<dbReference type="Proteomes" id="UP001204548">
    <property type="component" value="Unassembled WGS sequence"/>
</dbReference>
<dbReference type="RefSeq" id="WP_010539124.1">
    <property type="nucleotide sequence ID" value="NZ_CAJTBR010000034.1"/>
</dbReference>
<evidence type="ECO:0000256" key="1">
    <source>
        <dbReference type="ARBA" id="ARBA00001561"/>
    </source>
</evidence>
<dbReference type="AlphaFoldDB" id="A0AAW5P1E8"/>
<evidence type="ECO:0000259" key="6">
    <source>
        <dbReference type="Pfam" id="PF01520"/>
    </source>
</evidence>
<reference evidence="7" key="1">
    <citation type="submission" date="2022-08" db="EMBL/GenBank/DDBJ databases">
        <title>Genome Sequencing of Bacteroides fragilis Group Isolates with Nanopore Technology.</title>
        <authorList>
            <person name="Tisza M.J."/>
            <person name="Smith D."/>
            <person name="Dekker J.P."/>
        </authorList>
    </citation>
    <scope>NUCLEOTIDE SEQUENCE</scope>
    <source>
        <strain evidence="7">BFG-351</strain>
    </source>
</reference>
<sequence>MKNKLYILLFISFLFLAGSVQAQQKATPKAGEGISTFLLRHNRSPKKYYDDFVELNKQKLGKNNVLKMGVTYVIPPVKRSSGTSAKPAPAKKTAGKEVSTEDTVTKSRTSGAKKIGTTINEPLFGKKLSSVKVSSNRLAGACFYVVSGHGGPDPGAIGWVGKHELHEDEYAYDIALRLARNLMQEGAEVHIIIQDAKDGIRDDAYLSNSKRETCMGDPIPLNQVQRLQQRCNKINALYQKDRKNYTYCRAIFIHVDSRSKGKQTDVFFYHSNKKAESKRLANNMKNTFESKYGKHQPNRGFAGTVSGRNLYVLSHTTPASVFVELGNIQNTFDQRRLVMDSNRQALAKWLMEGFLRDYKGKK</sequence>
<dbReference type="GO" id="GO:0009253">
    <property type="term" value="P:peptidoglycan catabolic process"/>
    <property type="evidence" value="ECO:0007669"/>
    <property type="project" value="InterPro"/>
</dbReference>
<dbReference type="EMBL" id="JANUTS010000001">
    <property type="protein sequence ID" value="MCS2794754.1"/>
    <property type="molecule type" value="Genomic_DNA"/>
</dbReference>
<feature type="compositionally biased region" description="Low complexity" evidence="4">
    <location>
        <begin position="81"/>
        <end position="92"/>
    </location>
</feature>
<dbReference type="GO" id="GO:0008745">
    <property type="term" value="F:N-acetylmuramoyl-L-alanine amidase activity"/>
    <property type="evidence" value="ECO:0007669"/>
    <property type="project" value="UniProtKB-EC"/>
</dbReference>
<dbReference type="GO" id="GO:0030288">
    <property type="term" value="C:outer membrane-bounded periplasmic space"/>
    <property type="evidence" value="ECO:0007669"/>
    <property type="project" value="TreeGrafter"/>
</dbReference>
<dbReference type="Gene3D" id="3.40.630.40">
    <property type="entry name" value="Zn-dependent exopeptidases"/>
    <property type="match status" value="1"/>
</dbReference>